<dbReference type="Proteomes" id="UP000501058">
    <property type="component" value="Chromosome"/>
</dbReference>
<keyword evidence="3" id="KW-0238">DNA-binding</keyword>
<evidence type="ECO:0000256" key="1">
    <source>
        <dbReference type="ARBA" id="ARBA00022491"/>
    </source>
</evidence>
<dbReference type="InterPro" id="IPR000843">
    <property type="entry name" value="HTH_LacI"/>
</dbReference>
<evidence type="ECO:0000256" key="4">
    <source>
        <dbReference type="ARBA" id="ARBA00023163"/>
    </source>
</evidence>
<sequence>MTRVTLNDVSRAAGVSRATASLVVRGSDRISPATTARVRAAMEQLGYVYDRGAAQLRGGRTMTVGVIVPEIRNPYLADLLMTIEQSLSAHGYTSLIAHSGESVRRESEILATMTERRVDGVLVHPSRTLDDAPLDEHTSRFDIPVVTMMRRLEDRFSSVTPDNERAGVLMGEHLRTLGVRSVTFLGGPAHSSGRADRIAGMRTSLGESIAFEHGEQTTTATTYSDAGRTAMAQIFERGELPDAVVGFSDIVTMGLYAELHQRGLLPGRDVAVASFDDISMASWLTPPLTSMAAGADQVGVAASEEILAAIEQGPAHTPTRRLIPPELRLRTSTLGWRPRPTA</sequence>
<name>A0A6G7Y3D4_9ACTN</name>
<feature type="domain" description="HTH lacI-type" evidence="5">
    <location>
        <begin position="4"/>
        <end position="58"/>
    </location>
</feature>
<keyword evidence="2" id="KW-0805">Transcription regulation</keyword>
<dbReference type="PROSITE" id="PS50932">
    <property type="entry name" value="HTH_LACI_2"/>
    <property type="match status" value="1"/>
</dbReference>
<organism evidence="6 7">
    <name type="scientific">Propioniciclava coleopterorum</name>
    <dbReference type="NCBI Taxonomy" id="2714937"/>
    <lineage>
        <taxon>Bacteria</taxon>
        <taxon>Bacillati</taxon>
        <taxon>Actinomycetota</taxon>
        <taxon>Actinomycetes</taxon>
        <taxon>Propionibacteriales</taxon>
        <taxon>Propionibacteriaceae</taxon>
        <taxon>Propioniciclava</taxon>
    </lineage>
</organism>
<dbReference type="GO" id="GO:0000976">
    <property type="term" value="F:transcription cis-regulatory region binding"/>
    <property type="evidence" value="ECO:0007669"/>
    <property type="project" value="TreeGrafter"/>
</dbReference>
<dbReference type="Gene3D" id="1.10.260.40">
    <property type="entry name" value="lambda repressor-like DNA-binding domains"/>
    <property type="match status" value="1"/>
</dbReference>
<dbReference type="Pfam" id="PF00532">
    <property type="entry name" value="Peripla_BP_1"/>
    <property type="match status" value="1"/>
</dbReference>
<keyword evidence="1" id="KW-0678">Repressor</keyword>
<keyword evidence="7" id="KW-1185">Reference proteome</keyword>
<dbReference type="KEGG" id="prv:G7070_01230"/>
<evidence type="ECO:0000259" key="5">
    <source>
        <dbReference type="PROSITE" id="PS50932"/>
    </source>
</evidence>
<dbReference type="InterPro" id="IPR010982">
    <property type="entry name" value="Lambda_DNA-bd_dom_sf"/>
</dbReference>
<evidence type="ECO:0000313" key="7">
    <source>
        <dbReference type="Proteomes" id="UP000501058"/>
    </source>
</evidence>
<keyword evidence="4" id="KW-0804">Transcription</keyword>
<accession>A0A6G7Y3D4</accession>
<dbReference type="GO" id="GO:0003700">
    <property type="term" value="F:DNA-binding transcription factor activity"/>
    <property type="evidence" value="ECO:0007669"/>
    <property type="project" value="TreeGrafter"/>
</dbReference>
<dbReference type="InterPro" id="IPR028082">
    <property type="entry name" value="Peripla_BP_I"/>
</dbReference>
<dbReference type="AlphaFoldDB" id="A0A6G7Y3D4"/>
<dbReference type="Gene3D" id="3.40.50.2300">
    <property type="match status" value="2"/>
</dbReference>
<proteinExistence type="predicted"/>
<evidence type="ECO:0000256" key="2">
    <source>
        <dbReference type="ARBA" id="ARBA00023015"/>
    </source>
</evidence>
<dbReference type="SMART" id="SM00354">
    <property type="entry name" value="HTH_LACI"/>
    <property type="match status" value="1"/>
</dbReference>
<dbReference type="Pfam" id="PF00356">
    <property type="entry name" value="LacI"/>
    <property type="match status" value="1"/>
</dbReference>
<evidence type="ECO:0000313" key="6">
    <source>
        <dbReference type="EMBL" id="QIK71158.1"/>
    </source>
</evidence>
<dbReference type="PANTHER" id="PTHR30146">
    <property type="entry name" value="LACI-RELATED TRANSCRIPTIONAL REPRESSOR"/>
    <property type="match status" value="1"/>
</dbReference>
<dbReference type="SUPFAM" id="SSF47413">
    <property type="entry name" value="lambda repressor-like DNA-binding domains"/>
    <property type="match status" value="1"/>
</dbReference>
<reference evidence="6 7" key="1">
    <citation type="submission" date="2020-03" db="EMBL/GenBank/DDBJ databases">
        <title>Propioniciclava sp. nov., isolated from Hydrophilus acuminatus.</title>
        <authorList>
            <person name="Hyun D.-W."/>
            <person name="Bae J.-W."/>
        </authorList>
    </citation>
    <scope>NUCLEOTIDE SEQUENCE [LARGE SCALE GENOMIC DNA]</scope>
    <source>
        <strain evidence="6 7">HDW11</strain>
    </source>
</reference>
<dbReference type="PANTHER" id="PTHR30146:SF148">
    <property type="entry name" value="HTH-TYPE TRANSCRIPTIONAL REPRESSOR PURR-RELATED"/>
    <property type="match status" value="1"/>
</dbReference>
<dbReference type="EMBL" id="CP049865">
    <property type="protein sequence ID" value="QIK71158.1"/>
    <property type="molecule type" value="Genomic_DNA"/>
</dbReference>
<dbReference type="CDD" id="cd01392">
    <property type="entry name" value="HTH_LacI"/>
    <property type="match status" value="1"/>
</dbReference>
<dbReference type="SUPFAM" id="SSF53822">
    <property type="entry name" value="Periplasmic binding protein-like I"/>
    <property type="match status" value="1"/>
</dbReference>
<protein>
    <submittedName>
        <fullName evidence="6">LacI family transcriptional regulator</fullName>
    </submittedName>
</protein>
<dbReference type="InterPro" id="IPR001761">
    <property type="entry name" value="Peripla_BP/Lac1_sug-bd_dom"/>
</dbReference>
<evidence type="ECO:0000256" key="3">
    <source>
        <dbReference type="ARBA" id="ARBA00023125"/>
    </source>
</evidence>
<dbReference type="RefSeq" id="WP_166231281.1">
    <property type="nucleotide sequence ID" value="NZ_CP049865.1"/>
</dbReference>
<gene>
    <name evidence="6" type="ORF">G7070_01230</name>
</gene>